<feature type="transmembrane region" description="Helical" evidence="1">
    <location>
        <begin position="285"/>
        <end position="305"/>
    </location>
</feature>
<name>A0A9W7ER99_9STRA</name>
<evidence type="ECO:0000313" key="2">
    <source>
        <dbReference type="EMBL" id="GMH86848.1"/>
    </source>
</evidence>
<feature type="transmembrane region" description="Helical" evidence="1">
    <location>
        <begin position="31"/>
        <end position="53"/>
    </location>
</feature>
<accession>A0A9W7ER99</accession>
<reference evidence="3" key="1">
    <citation type="journal article" date="2023" name="Commun. Biol.">
        <title>Genome analysis of Parmales, the sister group of diatoms, reveals the evolutionary specialization of diatoms from phago-mixotrophs to photoautotrophs.</title>
        <authorList>
            <person name="Ban H."/>
            <person name="Sato S."/>
            <person name="Yoshikawa S."/>
            <person name="Yamada K."/>
            <person name="Nakamura Y."/>
            <person name="Ichinomiya M."/>
            <person name="Sato N."/>
            <person name="Blanc-Mathieu R."/>
            <person name="Endo H."/>
            <person name="Kuwata A."/>
            <person name="Ogata H."/>
        </authorList>
    </citation>
    <scope>NUCLEOTIDE SEQUENCE [LARGE SCALE GENOMIC DNA]</scope>
    <source>
        <strain evidence="3">NIES 3701</strain>
    </source>
</reference>
<keyword evidence="3" id="KW-1185">Reference proteome</keyword>
<evidence type="ECO:0000256" key="1">
    <source>
        <dbReference type="SAM" id="Phobius"/>
    </source>
</evidence>
<keyword evidence="1" id="KW-0812">Transmembrane</keyword>
<dbReference type="AlphaFoldDB" id="A0A9W7ER99"/>
<dbReference type="Proteomes" id="UP001165085">
    <property type="component" value="Unassembled WGS sequence"/>
</dbReference>
<dbReference type="EMBL" id="BRXY01000320">
    <property type="protein sequence ID" value="GMH86848.1"/>
    <property type="molecule type" value="Genomic_DNA"/>
</dbReference>
<sequence>MAVTAKLDMMTGKEKGSYLQKVRPKRNGHSWCGVLLTVAIVVSAVLYCIYLILESSWTYSTQTSIQMLNSESSTFSVKCMASLGCFVTYQLSGEFAETINDDGTATDCFSFTQSSSWSILSTDTNEERLVTDYMANVEAGAECFKSTCVFLEQYDEITIDNFTPITNPITGGFHLQWDASDGTFGAALAPSYTVSGTPVKLFDGAHFFTRIKTTDHTNFGPGDAMYWVNEVFTAGVFEDTPVEECPAIPEGWSGTRFRAEFYMKASGVQRDITYTNPMLSILGEIGGFLELLVFVGLQIMVLYWISFRRIKKLPPTNEEEEEGEDEKGGHNFVEREVAMVRTQAAL</sequence>
<keyword evidence="1" id="KW-0472">Membrane</keyword>
<organism evidence="2 3">
    <name type="scientific">Triparma strigata</name>
    <dbReference type="NCBI Taxonomy" id="1606541"/>
    <lineage>
        <taxon>Eukaryota</taxon>
        <taxon>Sar</taxon>
        <taxon>Stramenopiles</taxon>
        <taxon>Ochrophyta</taxon>
        <taxon>Bolidophyceae</taxon>
        <taxon>Parmales</taxon>
        <taxon>Triparmaceae</taxon>
        <taxon>Triparma</taxon>
    </lineage>
</organism>
<proteinExistence type="predicted"/>
<evidence type="ECO:0000313" key="3">
    <source>
        <dbReference type="Proteomes" id="UP001165085"/>
    </source>
</evidence>
<keyword evidence="1" id="KW-1133">Transmembrane helix</keyword>
<gene>
    <name evidence="2" type="ORF">TrST_g12247</name>
</gene>
<comment type="caution">
    <text evidence="2">The sequence shown here is derived from an EMBL/GenBank/DDBJ whole genome shotgun (WGS) entry which is preliminary data.</text>
</comment>
<protein>
    <submittedName>
        <fullName evidence="2">Uncharacterized protein</fullName>
    </submittedName>
</protein>